<feature type="compositionally biased region" description="Low complexity" evidence="1">
    <location>
        <begin position="104"/>
        <end position="128"/>
    </location>
</feature>
<reference evidence="2 3" key="1">
    <citation type="journal article" date="2018" name="Front. Microbiol.">
        <title>Genome-Wide Analysis of Corynespora cassiicola Leaf Fall Disease Putative Effectors.</title>
        <authorList>
            <person name="Lopez D."/>
            <person name="Ribeiro S."/>
            <person name="Label P."/>
            <person name="Fumanal B."/>
            <person name="Venisse J.S."/>
            <person name="Kohler A."/>
            <person name="de Oliveira R.R."/>
            <person name="Labutti K."/>
            <person name="Lipzen A."/>
            <person name="Lail K."/>
            <person name="Bauer D."/>
            <person name="Ohm R.A."/>
            <person name="Barry K.W."/>
            <person name="Spatafora J."/>
            <person name="Grigoriev I.V."/>
            <person name="Martin F.M."/>
            <person name="Pujade-Renaud V."/>
        </authorList>
    </citation>
    <scope>NUCLEOTIDE SEQUENCE [LARGE SCALE GENOMIC DNA]</scope>
    <source>
        <strain evidence="2 3">Philippines</strain>
    </source>
</reference>
<evidence type="ECO:0000313" key="3">
    <source>
        <dbReference type="Proteomes" id="UP000240883"/>
    </source>
</evidence>
<proteinExistence type="predicted"/>
<name>A0A2T2P199_CORCC</name>
<sequence length="265" mass="28019">MSEAVHLVRAREDAVFPVCLLLRSLGAWLQCPAWGLLGPGLRCAAGIRTPFASLWSLLSIPHSSTSCSSRNLNHFHTNHSLSNPFLPKQIEKSRCVSPLLSSLPSVPLSPRPSSTPLSPPLRVRSPPSAATPPPSSALLSALPPTFPLVPSLLPAPSLVTSLRSPPRSAARLPTPSLLPPAPAASPASLLPSPAPLPARLLALAPQHLAPVPARLVRPALTPLVLVLLRTLVLLRPTLSLPWAPSPVVSSLSPTFCKRDIPLFIF</sequence>
<dbReference type="EMBL" id="KZ678131">
    <property type="protein sequence ID" value="PSN71460.1"/>
    <property type="molecule type" value="Genomic_DNA"/>
</dbReference>
<evidence type="ECO:0000256" key="1">
    <source>
        <dbReference type="SAM" id="MobiDB-lite"/>
    </source>
</evidence>
<dbReference type="Proteomes" id="UP000240883">
    <property type="component" value="Unassembled WGS sequence"/>
</dbReference>
<accession>A0A2T2P199</accession>
<gene>
    <name evidence="2" type="ORF">BS50DRAFT_283563</name>
</gene>
<feature type="region of interest" description="Disordered" evidence="1">
    <location>
        <begin position="104"/>
        <end position="136"/>
    </location>
</feature>
<organism evidence="2 3">
    <name type="scientific">Corynespora cassiicola Philippines</name>
    <dbReference type="NCBI Taxonomy" id="1448308"/>
    <lineage>
        <taxon>Eukaryota</taxon>
        <taxon>Fungi</taxon>
        <taxon>Dikarya</taxon>
        <taxon>Ascomycota</taxon>
        <taxon>Pezizomycotina</taxon>
        <taxon>Dothideomycetes</taxon>
        <taxon>Pleosporomycetidae</taxon>
        <taxon>Pleosporales</taxon>
        <taxon>Corynesporascaceae</taxon>
        <taxon>Corynespora</taxon>
    </lineage>
</organism>
<dbReference type="AlphaFoldDB" id="A0A2T2P199"/>
<protein>
    <submittedName>
        <fullName evidence="2">Uncharacterized protein</fullName>
    </submittedName>
</protein>
<evidence type="ECO:0000313" key="2">
    <source>
        <dbReference type="EMBL" id="PSN71460.1"/>
    </source>
</evidence>
<keyword evidence="3" id="KW-1185">Reference proteome</keyword>